<name>F5ZFA2_ALTNA</name>
<gene>
    <name evidence="3" type="ordered locus">ambt_17280</name>
</gene>
<dbReference type="Proteomes" id="UP000000683">
    <property type="component" value="Chromosome"/>
</dbReference>
<proteinExistence type="predicted"/>
<dbReference type="Gene3D" id="3.50.50.60">
    <property type="entry name" value="FAD/NAD(P)-binding domain"/>
    <property type="match status" value="1"/>
</dbReference>
<dbReference type="InterPro" id="IPR050816">
    <property type="entry name" value="Flavin-dep_Halogenase_NPB"/>
</dbReference>
<feature type="binding site" evidence="2">
    <location>
        <position position="343"/>
    </location>
    <ligand>
        <name>FAD</name>
        <dbReference type="ChEBI" id="CHEBI:57692"/>
    </ligand>
</feature>
<dbReference type="InterPro" id="IPR006905">
    <property type="entry name" value="Flavin_halogenase"/>
</dbReference>
<keyword evidence="2" id="KW-0274">FAD</keyword>
<dbReference type="KEGG" id="alt:ambt_17280"/>
<dbReference type="InterPro" id="IPR036188">
    <property type="entry name" value="FAD/NAD-bd_sf"/>
</dbReference>
<evidence type="ECO:0000313" key="3">
    <source>
        <dbReference type="EMBL" id="AEF04958.1"/>
    </source>
</evidence>
<dbReference type="GO" id="GO:0000166">
    <property type="term" value="F:nucleotide binding"/>
    <property type="evidence" value="ECO:0007669"/>
    <property type="project" value="UniProtKB-KW"/>
</dbReference>
<reference evidence="3 4" key="1">
    <citation type="journal article" date="2011" name="J. Bacteriol.">
        <title>Complete genome sequence of the polycyclic aromatic hydrocarbon-degrading bacterium Alteromonas sp. strain SN2.</title>
        <authorList>
            <person name="Jin H.M."/>
            <person name="Jeong H."/>
            <person name="Moon E.J."/>
            <person name="Math R.K."/>
            <person name="Lee K."/>
            <person name="Kim H.J."/>
            <person name="Jeon C.O."/>
            <person name="Oh T.K."/>
            <person name="Kim J.F."/>
        </authorList>
    </citation>
    <scope>NUCLEOTIDE SEQUENCE [LARGE SCALE GENOMIC DNA]</scope>
    <source>
        <strain evidence="4">JCM 17741 / KACC 18427 / KCTC 11700BP / SN2</strain>
    </source>
</reference>
<feature type="binding site" evidence="2">
    <location>
        <position position="83"/>
    </location>
    <ligand>
        <name>7-chloro-L-tryptophan</name>
        <dbReference type="ChEBI" id="CHEBI:58713"/>
    </ligand>
</feature>
<dbReference type="Pfam" id="PF04820">
    <property type="entry name" value="Trp_halogenase"/>
    <property type="match status" value="1"/>
</dbReference>
<keyword evidence="4" id="KW-1185">Reference proteome</keyword>
<dbReference type="SUPFAM" id="SSF51905">
    <property type="entry name" value="FAD/NAD(P)-binding domain"/>
    <property type="match status" value="1"/>
</dbReference>
<dbReference type="EMBL" id="CP002339">
    <property type="protein sequence ID" value="AEF04958.1"/>
    <property type="molecule type" value="Genomic_DNA"/>
</dbReference>
<feature type="binding site" evidence="2">
    <location>
        <position position="189"/>
    </location>
    <ligand>
        <name>FAD</name>
        <dbReference type="ChEBI" id="CHEBI:57692"/>
    </ligand>
</feature>
<organism evidence="3 4">
    <name type="scientific">Alteromonas naphthalenivorans</name>
    <dbReference type="NCBI Taxonomy" id="715451"/>
    <lineage>
        <taxon>Bacteria</taxon>
        <taxon>Pseudomonadati</taxon>
        <taxon>Pseudomonadota</taxon>
        <taxon>Gammaproteobacteria</taxon>
        <taxon>Alteromonadales</taxon>
        <taxon>Alteromonadaceae</taxon>
        <taxon>Alteromonas/Salinimonas group</taxon>
        <taxon>Alteromonas</taxon>
    </lineage>
</organism>
<evidence type="ECO:0000313" key="4">
    <source>
        <dbReference type="Proteomes" id="UP000000683"/>
    </source>
</evidence>
<dbReference type="eggNOG" id="COG0665">
    <property type="taxonomic scope" value="Bacteria"/>
</dbReference>
<dbReference type="PANTHER" id="PTHR43747:SF4">
    <property type="entry name" value="FLAVIN-DEPENDENT TRYPTOPHAN HALOGENASE"/>
    <property type="match status" value="1"/>
</dbReference>
<feature type="binding site" evidence="2">
    <location>
        <begin position="12"/>
        <end position="15"/>
    </location>
    <ligand>
        <name>FAD</name>
        <dbReference type="ChEBI" id="CHEBI:57692"/>
    </ligand>
</feature>
<dbReference type="OrthoDB" id="7178350at2"/>
<dbReference type="PIRSF" id="PIRSF011396">
    <property type="entry name" value="Trp_halogenase"/>
    <property type="match status" value="1"/>
</dbReference>
<feature type="active site" evidence="1">
    <location>
        <position position="83"/>
    </location>
</feature>
<dbReference type="HOGENOM" id="CLU_022247_0_0_6"/>
<accession>F5ZFA2</accession>
<dbReference type="RefSeq" id="WP_013785877.1">
    <property type="nucleotide sequence ID" value="NC_015554.1"/>
</dbReference>
<sequence>MTPVNSVVIVGGGTAGWLTAGLLAATHSKQGSTGARLSVKVIESDSIHPIGVGEGTWPTMRSTLAKIGIEEAALVQQASATFKQASKFVHWHTEGQRTGYYHPFSAPQGSASVDITPYWLHNDSLNEYASDVCFQPSLCEQGLAPKLKADSKQSFSANYGYHLDAGKFINVIREHCKKVLGVEHIIDDVTDVATDDAGIKHVVTKNNDHIRGDIFVDCTGFSARLIEKALDVPMEDASSVLFSDSALVHQIAYSDEHQPIACHTLSTAQEAGWIWDIGLQNRRGTGYVYSSEFQSDDEATQTFMAYLKSINPNEELPSTFRKINYKTGYRKRFWEKNCVAIGLSSGFLEPLEASSLMLIEQSAIQLAEQLPAYTQVMPHVASRFNRALTNKWQSTIEFLKLHYVLSNRNEDFWLANRSPQSIPQRLASLLEEWQYRPILDSDFTDTDEVFSAQSYRYILYGMSHKTNLSQYVRSMSEYEGADKQLQLNKALIAQLKARLPSHRGLIDTMLNKH</sequence>
<feature type="binding site" evidence="2">
    <location>
        <position position="352"/>
    </location>
    <ligand>
        <name>L-tryptophan</name>
        <dbReference type="ChEBI" id="CHEBI:57912"/>
    </ligand>
</feature>
<keyword evidence="2" id="KW-0547">Nucleotide-binding</keyword>
<protein>
    <submittedName>
        <fullName evidence="3">Tryptophan halogenase</fullName>
    </submittedName>
</protein>
<dbReference type="PANTHER" id="PTHR43747">
    <property type="entry name" value="FAD-BINDING PROTEIN"/>
    <property type="match status" value="1"/>
</dbReference>
<keyword evidence="2" id="KW-0285">Flavoprotein</keyword>
<dbReference type="AlphaFoldDB" id="F5ZFA2"/>
<evidence type="ECO:0000256" key="1">
    <source>
        <dbReference type="PIRSR" id="PIRSR011396-1"/>
    </source>
</evidence>
<dbReference type="InterPro" id="IPR033856">
    <property type="entry name" value="Trp_halogen"/>
</dbReference>
<evidence type="ECO:0000256" key="2">
    <source>
        <dbReference type="PIRSR" id="PIRSR011396-2"/>
    </source>
</evidence>
<dbReference type="GO" id="GO:0004497">
    <property type="term" value="F:monooxygenase activity"/>
    <property type="evidence" value="ECO:0007669"/>
    <property type="project" value="InterPro"/>
</dbReference>